<proteinExistence type="predicted"/>
<dbReference type="EMBL" id="NNAY01000454">
    <property type="protein sequence ID" value="OXU28283.1"/>
    <property type="molecule type" value="Genomic_DNA"/>
</dbReference>
<keyword evidence="2" id="KW-1185">Reference proteome</keyword>
<protein>
    <submittedName>
        <fullName evidence="1">Uncharacterized protein</fullName>
    </submittedName>
</protein>
<accession>A0A232FCR4</accession>
<comment type="caution">
    <text evidence="1">The sequence shown here is derived from an EMBL/GenBank/DDBJ whole genome shotgun (WGS) entry which is preliminary data.</text>
</comment>
<sequence>MKLERAPRVMHLVLPLHRDIRAEESASGYSNDRIILALGVYFESGAEAQALIGFSMDPAMTDLLPIDLALQTKSGDTSVVVCLFALNVNTHPETVTVYQIRISKG</sequence>
<organism evidence="1 2">
    <name type="scientific">Trichomalopsis sarcophagae</name>
    <dbReference type="NCBI Taxonomy" id="543379"/>
    <lineage>
        <taxon>Eukaryota</taxon>
        <taxon>Metazoa</taxon>
        <taxon>Ecdysozoa</taxon>
        <taxon>Arthropoda</taxon>
        <taxon>Hexapoda</taxon>
        <taxon>Insecta</taxon>
        <taxon>Pterygota</taxon>
        <taxon>Neoptera</taxon>
        <taxon>Endopterygota</taxon>
        <taxon>Hymenoptera</taxon>
        <taxon>Apocrita</taxon>
        <taxon>Proctotrupomorpha</taxon>
        <taxon>Chalcidoidea</taxon>
        <taxon>Pteromalidae</taxon>
        <taxon>Pteromalinae</taxon>
        <taxon>Trichomalopsis</taxon>
    </lineage>
</organism>
<dbReference type="Proteomes" id="UP000215335">
    <property type="component" value="Unassembled WGS sequence"/>
</dbReference>
<evidence type="ECO:0000313" key="1">
    <source>
        <dbReference type="EMBL" id="OXU28283.1"/>
    </source>
</evidence>
<name>A0A232FCR4_9HYME</name>
<gene>
    <name evidence="1" type="ORF">TSAR_006742</name>
</gene>
<reference evidence="1 2" key="1">
    <citation type="journal article" date="2017" name="Curr. Biol.">
        <title>The Evolution of Venom by Co-option of Single-Copy Genes.</title>
        <authorList>
            <person name="Martinson E.O."/>
            <person name="Mrinalini"/>
            <person name="Kelkar Y.D."/>
            <person name="Chang C.H."/>
            <person name="Werren J.H."/>
        </authorList>
    </citation>
    <scope>NUCLEOTIDE SEQUENCE [LARGE SCALE GENOMIC DNA]</scope>
    <source>
        <strain evidence="1 2">Alberta</strain>
        <tissue evidence="1">Whole body</tissue>
    </source>
</reference>
<dbReference type="AlphaFoldDB" id="A0A232FCR4"/>
<evidence type="ECO:0000313" key="2">
    <source>
        <dbReference type="Proteomes" id="UP000215335"/>
    </source>
</evidence>